<evidence type="ECO:0000256" key="1">
    <source>
        <dbReference type="ARBA" id="ARBA00022485"/>
    </source>
</evidence>
<evidence type="ECO:0000256" key="4">
    <source>
        <dbReference type="ARBA" id="ARBA00023004"/>
    </source>
</evidence>
<dbReference type="InterPro" id="IPR036188">
    <property type="entry name" value="FAD/NAD-bd_sf"/>
</dbReference>
<protein>
    <submittedName>
        <fullName evidence="6">Pyridine nucleotide-disulfide oxidoreductase</fullName>
    </submittedName>
</protein>
<dbReference type="CDD" id="cd02795">
    <property type="entry name" value="CBM6-CBM35-CBM36_like"/>
    <property type="match status" value="1"/>
</dbReference>
<dbReference type="PANTHER" id="PTHR43498:SF1">
    <property type="entry name" value="COB--COM HETERODISULFIDE REDUCTASE IRON-SULFUR SUBUNIT A"/>
    <property type="match status" value="1"/>
</dbReference>
<gene>
    <name evidence="6" type="ORF">HAHE_19550</name>
</gene>
<dbReference type="Gene3D" id="3.50.50.60">
    <property type="entry name" value="FAD/NAD(P)-binding domain"/>
    <property type="match status" value="1"/>
</dbReference>
<evidence type="ECO:0000256" key="5">
    <source>
        <dbReference type="ARBA" id="ARBA00023014"/>
    </source>
</evidence>
<dbReference type="Proteomes" id="UP001374893">
    <property type="component" value="Chromosome"/>
</dbReference>
<evidence type="ECO:0000313" key="6">
    <source>
        <dbReference type="EMBL" id="BCX48047.1"/>
    </source>
</evidence>
<keyword evidence="7" id="KW-1185">Reference proteome</keyword>
<sequence length="726" mass="81260">MVWQEAESFAETGGWANDPQHIDTMGSPYLLATGLGEPVADAVTEVEIPEDGNYRLWVRCRDWFPSHSPGTFRVSVNGKEDETLFGKAADDSWQWIEGETFELAKGPCELRLADRTGWWGRVDALVLASDGYLPPNQPDDLNDARIRFNGVSTEVLDKGEFDLVVVGGGSSGLGAAIAAARGGIKVAFVQDRPVLGGNASDEIQVPPMGWIGTPPDQINVTGLTEELFPIQGWSNNADSEFLEEKVRAETNISLFLNTRGIGVEMASANRIAAVIGIDVRTGQRMRFRAPLFVDTTGHGWIGHYAGADYSHGTEARSEFNESLAPVEANNHTMGNSLYKAVTKRMDGPVPFKTPAWAYQWTSPDDFERTVPRIKKPIRHEAFDQATKGPGRPVKEVAGSRAWFVEYGGTGDTIEDAEKIRDELFRIHLGIWGYQKNHETPARFPNHKLVWLNYVPGVRESRRLMGDYIMTQRDFDGQVEHKDNVAFTDWGIDDHHPHGYFTKGIDVLHVYHGRRVSIPYRSLYSRNIDNLFMAGRCMSASHVALGGVRVQRPMMATGEVVGTAAAIANKHGSSPRGVYEEHLRELQQTLLRNGCYIVGVRNEDPSDLARLAKVSQPEITNGWNRESEGLPQGADWLPARPITLEWETLKTIREVHLSLNELLFRAEIVVEAKGGDGWVAVGERTMERDRIHRRQVFQFEPVKTTALRLRLLRKDRNLRLCEVRVYE</sequence>
<keyword evidence="1" id="KW-0004">4Fe-4S</keyword>
<name>A0ABN6H517_9BACT</name>
<proteinExistence type="predicted"/>
<keyword evidence="4" id="KW-0408">Iron</keyword>
<dbReference type="SUPFAM" id="SSF51905">
    <property type="entry name" value="FAD/NAD(P)-binding domain"/>
    <property type="match status" value="1"/>
</dbReference>
<organism evidence="6 7">
    <name type="scientific">Haloferula helveola</name>
    <dbReference type="NCBI Taxonomy" id="490095"/>
    <lineage>
        <taxon>Bacteria</taxon>
        <taxon>Pseudomonadati</taxon>
        <taxon>Verrucomicrobiota</taxon>
        <taxon>Verrucomicrobiia</taxon>
        <taxon>Verrucomicrobiales</taxon>
        <taxon>Verrucomicrobiaceae</taxon>
        <taxon>Haloferula</taxon>
    </lineage>
</organism>
<keyword evidence="5" id="KW-0411">Iron-sulfur</keyword>
<keyword evidence="2" id="KW-0479">Metal-binding</keyword>
<accession>A0ABN6H517</accession>
<evidence type="ECO:0000313" key="7">
    <source>
        <dbReference type="Proteomes" id="UP001374893"/>
    </source>
</evidence>
<dbReference type="Pfam" id="PF12831">
    <property type="entry name" value="FAD_oxidored"/>
    <property type="match status" value="1"/>
</dbReference>
<dbReference type="EMBL" id="AP024702">
    <property type="protein sequence ID" value="BCX48047.1"/>
    <property type="molecule type" value="Genomic_DNA"/>
</dbReference>
<dbReference type="PANTHER" id="PTHR43498">
    <property type="entry name" value="FERREDOXIN:COB-COM HETERODISULFIDE REDUCTASE SUBUNIT A"/>
    <property type="match status" value="1"/>
</dbReference>
<dbReference type="Gene3D" id="2.60.120.260">
    <property type="entry name" value="Galactose-binding domain-like"/>
    <property type="match status" value="1"/>
</dbReference>
<reference evidence="6 7" key="1">
    <citation type="submission" date="2021-06" db="EMBL/GenBank/DDBJ databases">
        <title>Complete genome of Haloferula helveola possessing various polysaccharide degrading enzymes.</title>
        <authorList>
            <person name="Takami H."/>
            <person name="Huang C."/>
            <person name="Hamasaki K."/>
        </authorList>
    </citation>
    <scope>NUCLEOTIDE SEQUENCE [LARGE SCALE GENOMIC DNA]</scope>
    <source>
        <strain evidence="6 7">CN-1</strain>
    </source>
</reference>
<dbReference type="InterPro" id="IPR039650">
    <property type="entry name" value="HdrA-like"/>
</dbReference>
<evidence type="ECO:0000256" key="2">
    <source>
        <dbReference type="ARBA" id="ARBA00022723"/>
    </source>
</evidence>
<evidence type="ECO:0000256" key="3">
    <source>
        <dbReference type="ARBA" id="ARBA00023002"/>
    </source>
</evidence>
<keyword evidence="3" id="KW-0560">Oxidoreductase</keyword>